<evidence type="ECO:0000313" key="2">
    <source>
        <dbReference type="Proteomes" id="UP000724874"/>
    </source>
</evidence>
<name>A0A9P5TP87_GYMJU</name>
<gene>
    <name evidence="1" type="ORF">CPB84DRAFT_1775421</name>
</gene>
<organism evidence="1 2">
    <name type="scientific">Gymnopilus junonius</name>
    <name type="common">Spectacular rustgill mushroom</name>
    <name type="synonym">Gymnopilus spectabilis subsp. junonius</name>
    <dbReference type="NCBI Taxonomy" id="109634"/>
    <lineage>
        <taxon>Eukaryota</taxon>
        <taxon>Fungi</taxon>
        <taxon>Dikarya</taxon>
        <taxon>Basidiomycota</taxon>
        <taxon>Agaricomycotina</taxon>
        <taxon>Agaricomycetes</taxon>
        <taxon>Agaricomycetidae</taxon>
        <taxon>Agaricales</taxon>
        <taxon>Agaricineae</taxon>
        <taxon>Hymenogastraceae</taxon>
        <taxon>Gymnopilus</taxon>
    </lineage>
</organism>
<dbReference type="AlphaFoldDB" id="A0A9P5TP87"/>
<keyword evidence="2" id="KW-1185">Reference proteome</keyword>
<reference evidence="1" key="1">
    <citation type="submission" date="2020-11" db="EMBL/GenBank/DDBJ databases">
        <authorList>
            <consortium name="DOE Joint Genome Institute"/>
            <person name="Ahrendt S."/>
            <person name="Riley R."/>
            <person name="Andreopoulos W."/>
            <person name="LaButti K."/>
            <person name="Pangilinan J."/>
            <person name="Ruiz-duenas F.J."/>
            <person name="Barrasa J.M."/>
            <person name="Sanchez-Garcia M."/>
            <person name="Camarero S."/>
            <person name="Miyauchi S."/>
            <person name="Serrano A."/>
            <person name="Linde D."/>
            <person name="Babiker R."/>
            <person name="Drula E."/>
            <person name="Ayuso-Fernandez I."/>
            <person name="Pacheco R."/>
            <person name="Padilla G."/>
            <person name="Ferreira P."/>
            <person name="Barriuso J."/>
            <person name="Kellner H."/>
            <person name="Castanera R."/>
            <person name="Alfaro M."/>
            <person name="Ramirez L."/>
            <person name="Pisabarro A.G."/>
            <person name="Kuo A."/>
            <person name="Tritt A."/>
            <person name="Lipzen A."/>
            <person name="He G."/>
            <person name="Yan M."/>
            <person name="Ng V."/>
            <person name="Cullen D."/>
            <person name="Martin F."/>
            <person name="Rosso M.-N."/>
            <person name="Henrissat B."/>
            <person name="Hibbett D."/>
            <person name="Martinez A.T."/>
            <person name="Grigoriev I.V."/>
        </authorList>
    </citation>
    <scope>NUCLEOTIDE SEQUENCE</scope>
    <source>
        <strain evidence="1">AH 44721</strain>
    </source>
</reference>
<dbReference type="Proteomes" id="UP000724874">
    <property type="component" value="Unassembled WGS sequence"/>
</dbReference>
<dbReference type="InterPro" id="IPR059179">
    <property type="entry name" value="MLKL-like_MCAfunc"/>
</dbReference>
<dbReference type="CDD" id="cd21037">
    <property type="entry name" value="MLKL_NTD"/>
    <property type="match status" value="1"/>
</dbReference>
<dbReference type="EMBL" id="JADNYJ010000034">
    <property type="protein sequence ID" value="KAF8902773.1"/>
    <property type="molecule type" value="Genomic_DNA"/>
</dbReference>
<comment type="caution">
    <text evidence="1">The sequence shown here is derived from an EMBL/GenBank/DDBJ whole genome shotgun (WGS) entry which is preliminary data.</text>
</comment>
<evidence type="ECO:0000313" key="1">
    <source>
        <dbReference type="EMBL" id="KAF8902773.1"/>
    </source>
</evidence>
<sequence>MRTLQDIWKECERICSRNLAGRFLHQSNDKGVVGRLSRRLDSAMVMFNFQSLIEIQEAISKYAKLDSRQKKVTPDALINSTGNSNNNVLTIAGDNSRVYTNAGTYNTVNYNYLSDLPKMGSGLSGRTSGSNQIALQVDQLSRLAEWNPTLRGFLTS</sequence>
<protein>
    <submittedName>
        <fullName evidence="1">Uncharacterized protein</fullName>
    </submittedName>
</protein>
<accession>A0A9P5TP87</accession>
<proteinExistence type="predicted"/>